<sequence length="160" mass="17394">MRNWLIYEPPGGALPTLDGAERFVTLREGFSKLAFIVPLIWLAWRRCWLALGVYVVVEIVLSLAVRGLGLSSGAALVLAFLPNLAVGLEAAWLRARALERRGFTLVGAMPARTREEAEAVFFQDWVRQPAPERAPAAQSAPYRPTGGGVLGLFPEPGAAR</sequence>
<organism evidence="3 4">
    <name type="scientific">Hansschlegelia plantiphila</name>
    <dbReference type="NCBI Taxonomy" id="374655"/>
    <lineage>
        <taxon>Bacteria</taxon>
        <taxon>Pseudomonadati</taxon>
        <taxon>Pseudomonadota</taxon>
        <taxon>Alphaproteobacteria</taxon>
        <taxon>Hyphomicrobiales</taxon>
        <taxon>Methylopilaceae</taxon>
        <taxon>Hansschlegelia</taxon>
    </lineage>
</organism>
<proteinExistence type="predicted"/>
<feature type="transmembrane region" description="Helical" evidence="2">
    <location>
        <begin position="74"/>
        <end position="93"/>
    </location>
</feature>
<dbReference type="AlphaFoldDB" id="A0A9W6MWA6"/>
<comment type="caution">
    <text evidence="3">The sequence shown here is derived from an EMBL/GenBank/DDBJ whole genome shotgun (WGS) entry which is preliminary data.</text>
</comment>
<evidence type="ECO:0008006" key="5">
    <source>
        <dbReference type="Google" id="ProtNLM"/>
    </source>
</evidence>
<feature type="region of interest" description="Disordered" evidence="1">
    <location>
        <begin position="133"/>
        <end position="160"/>
    </location>
</feature>
<gene>
    <name evidence="3" type="ORF">GCM10008179_22600</name>
</gene>
<dbReference type="InterPro" id="IPR024399">
    <property type="entry name" value="DUF2628"/>
</dbReference>
<dbReference type="Pfam" id="PF10947">
    <property type="entry name" value="DUF2628"/>
    <property type="match status" value="1"/>
</dbReference>
<keyword evidence="2" id="KW-1133">Transmembrane helix</keyword>
<dbReference type="EMBL" id="BSFI01000008">
    <property type="protein sequence ID" value="GLK68622.1"/>
    <property type="molecule type" value="Genomic_DNA"/>
</dbReference>
<keyword evidence="4" id="KW-1185">Reference proteome</keyword>
<evidence type="ECO:0000313" key="3">
    <source>
        <dbReference type="EMBL" id="GLK68622.1"/>
    </source>
</evidence>
<evidence type="ECO:0000256" key="2">
    <source>
        <dbReference type="SAM" id="Phobius"/>
    </source>
</evidence>
<feature type="transmembrane region" description="Helical" evidence="2">
    <location>
        <begin position="48"/>
        <end position="68"/>
    </location>
</feature>
<protein>
    <recommendedName>
        <fullName evidence="5">DUF2628 domain-containing protein</fullName>
    </recommendedName>
</protein>
<reference evidence="3" key="1">
    <citation type="journal article" date="2014" name="Int. J. Syst. Evol. Microbiol.">
        <title>Complete genome sequence of Corynebacterium casei LMG S-19264T (=DSM 44701T), isolated from a smear-ripened cheese.</title>
        <authorList>
            <consortium name="US DOE Joint Genome Institute (JGI-PGF)"/>
            <person name="Walter F."/>
            <person name="Albersmeier A."/>
            <person name="Kalinowski J."/>
            <person name="Ruckert C."/>
        </authorList>
    </citation>
    <scope>NUCLEOTIDE SEQUENCE</scope>
    <source>
        <strain evidence="3">VKM B-2347</strain>
    </source>
</reference>
<keyword evidence="2" id="KW-0812">Transmembrane</keyword>
<reference evidence="3" key="2">
    <citation type="submission" date="2023-01" db="EMBL/GenBank/DDBJ databases">
        <authorList>
            <person name="Sun Q."/>
            <person name="Evtushenko L."/>
        </authorList>
    </citation>
    <scope>NUCLEOTIDE SEQUENCE</scope>
    <source>
        <strain evidence="3">VKM B-2347</strain>
    </source>
</reference>
<accession>A0A9W6MWA6</accession>
<name>A0A9W6MWA6_9HYPH</name>
<keyword evidence="2" id="KW-0472">Membrane</keyword>
<dbReference type="Proteomes" id="UP001143372">
    <property type="component" value="Unassembled WGS sequence"/>
</dbReference>
<evidence type="ECO:0000256" key="1">
    <source>
        <dbReference type="SAM" id="MobiDB-lite"/>
    </source>
</evidence>
<dbReference type="RefSeq" id="WP_271168851.1">
    <property type="nucleotide sequence ID" value="NZ_BSFI01000008.1"/>
</dbReference>
<evidence type="ECO:0000313" key="4">
    <source>
        <dbReference type="Proteomes" id="UP001143372"/>
    </source>
</evidence>